<feature type="domain" description="Bacterial Ig" evidence="1">
    <location>
        <begin position="549"/>
        <end position="629"/>
    </location>
</feature>
<dbReference type="RefSeq" id="WP_061141951.1">
    <property type="nucleotide sequence ID" value="NZ_LNNH01000016.1"/>
</dbReference>
<dbReference type="Pfam" id="PF17936">
    <property type="entry name" value="Big_6"/>
    <property type="match status" value="7"/>
</dbReference>
<feature type="domain" description="Bacterial Ig" evidence="1">
    <location>
        <begin position="466"/>
        <end position="546"/>
    </location>
</feature>
<keyword evidence="3" id="KW-1185">Reference proteome</keyword>
<dbReference type="InterPro" id="IPR041498">
    <property type="entry name" value="Big_6"/>
</dbReference>
<dbReference type="Gene3D" id="2.60.40.10">
    <property type="entry name" value="Immunoglobulins"/>
    <property type="match status" value="7"/>
</dbReference>
<feature type="domain" description="Bacterial Ig" evidence="1">
    <location>
        <begin position="300"/>
        <end position="380"/>
    </location>
</feature>
<dbReference type="InterPro" id="IPR013783">
    <property type="entry name" value="Ig-like_fold"/>
</dbReference>
<dbReference type="Proteomes" id="UP000064189">
    <property type="component" value="Unassembled WGS sequence"/>
</dbReference>
<reference evidence="2 3" key="1">
    <citation type="submission" date="2015-11" db="EMBL/GenBank/DDBJ databases">
        <title>Genome Sequence of Bacillus simplex strain VanAntwerpen2.</title>
        <authorList>
            <person name="Couger M.B."/>
        </authorList>
    </citation>
    <scope>NUCLEOTIDE SEQUENCE [LARGE SCALE GENOMIC DNA]</scope>
    <source>
        <strain evidence="2 3">VanAntwerpen02</strain>
    </source>
</reference>
<evidence type="ECO:0000313" key="2">
    <source>
        <dbReference type="EMBL" id="KWW20520.1"/>
    </source>
</evidence>
<evidence type="ECO:0000313" key="3">
    <source>
        <dbReference type="Proteomes" id="UP000064189"/>
    </source>
</evidence>
<protein>
    <recommendedName>
        <fullName evidence="1">Bacterial Ig domain-containing protein</fullName>
    </recommendedName>
</protein>
<feature type="domain" description="Bacterial Ig" evidence="1">
    <location>
        <begin position="384"/>
        <end position="463"/>
    </location>
</feature>
<dbReference type="AlphaFoldDB" id="A0A125QS40"/>
<feature type="domain" description="Bacterial Ig" evidence="1">
    <location>
        <begin position="796"/>
        <end position="874"/>
    </location>
</feature>
<feature type="domain" description="Bacterial Ig" evidence="1">
    <location>
        <begin position="715"/>
        <end position="791"/>
    </location>
</feature>
<dbReference type="EMBL" id="LNNH01000016">
    <property type="protein sequence ID" value="KWW20520.1"/>
    <property type="molecule type" value="Genomic_DNA"/>
</dbReference>
<accession>A0A125QS40</accession>
<evidence type="ECO:0000259" key="1">
    <source>
        <dbReference type="Pfam" id="PF17936"/>
    </source>
</evidence>
<sequence>MYKYLTILVFTALFILGFRVEDIVKASEGTSVKGIIKENATWTKENSPYYLTGDIQIANGIKLNVEPGVIIKGNNNRIRVFGDFEAIGKSESKIIFKNVNIEPGSGSSSEQFLIDIESAEIIQGSLYRPTGYGVYGSFVLKDSKLVDLTQDSFYLWYPTRDVYIERNVFVNSGGISVGTSDGVKVNIINNVFYNYTNYAIENWASYDNSETIVSHNSFLIPKLNDLGDPITSKDTLVLPAGYTNAKMIATNNYWGTTDESFIDNMVFDKNDDLSSSSYINFKPYLKNPDPNTPEFENTPPEHPIVDRITNRDTFIQGEGEKNATINVYTEYNYFVGNTKIDSNGKFKMPIQPIKEGTQLVIIATDEWFNKSNPSLVIVEDVISPNIPTVNEVTDKSTSMTGSAEAGSSITIKAGTTVIGSGTSNTEGEYKVTIPKQKAGTKLLVTATDDEGNSSEVKEVTVKDVTAPDSPTVNEVTENSTSVTGTAEAGSTITVKAGTTVIGSTTVDTEGKYTVSIPKQKSGTILSVTATDGVGNTSEVKEVTVKDVTAPRSPAIIEVTENSTSVTGTAEAGTTITVKAGTTVIGTVPVDTEGKYTVTIPKQKAGTKLTVTATDVAGNISEVKEVTVKDVTAPSVPTVNTVYDNATVISGKVETNAKVYALAGSKKIGEATAKNGAYTIKIAKQKAGSNISVYATDTSGNKSGSKTVKVIDKTPPSPPTANTVYDNATVISGKAETNAKVYAMVGSKKIGEATAKNGAYTIKIAKQKAGTSISVYAVDSVDNKSGSKTVKIIDKTAPSVPSVNKILSNTVSVTGKSEKGASIYIYNGSKKLGQGIVDSRGYYKVKIKAQKKGSTIKIYAQDKSGNQSDAKKMKVS</sequence>
<organism evidence="2 3">
    <name type="scientific">Peribacillus simplex</name>
    <dbReference type="NCBI Taxonomy" id="1478"/>
    <lineage>
        <taxon>Bacteria</taxon>
        <taxon>Bacillati</taxon>
        <taxon>Bacillota</taxon>
        <taxon>Bacilli</taxon>
        <taxon>Bacillales</taxon>
        <taxon>Bacillaceae</taxon>
        <taxon>Peribacillus</taxon>
    </lineage>
</organism>
<feature type="domain" description="Bacterial Ig" evidence="1">
    <location>
        <begin position="632"/>
        <end position="711"/>
    </location>
</feature>
<name>A0A125QS40_9BACI</name>
<comment type="caution">
    <text evidence="2">The sequence shown here is derived from an EMBL/GenBank/DDBJ whole genome shotgun (WGS) entry which is preliminary data.</text>
</comment>
<gene>
    <name evidence="2" type="ORF">AS888_18330</name>
</gene>
<proteinExistence type="predicted"/>